<dbReference type="AlphaFoldDB" id="A0A2T4Z3Y1"/>
<dbReference type="InterPro" id="IPR016205">
    <property type="entry name" value="Glycerol_DH"/>
</dbReference>
<comment type="caution">
    <text evidence="3">The sequence shown here is derived from an EMBL/GenBank/DDBJ whole genome shotgun (WGS) entry which is preliminary data.</text>
</comment>
<proteinExistence type="predicted"/>
<gene>
    <name evidence="3" type="ORF">C8J48_2921</name>
</gene>
<evidence type="ECO:0000256" key="1">
    <source>
        <dbReference type="ARBA" id="ARBA00022723"/>
    </source>
</evidence>
<sequence>MLAHAEQAVYDAHIGTRSSAFIKVTDANIFVAGLVGGFGGHLGKSVGAHSFFNAATSVPEIHSVLHGSQVAYGILVQLGQKTEEIEKLLPFYQSIGLPSSLADLHLDKAREETLTQIAERMAQPCRSQRRH</sequence>
<dbReference type="Proteomes" id="UP000241639">
    <property type="component" value="Unassembled WGS sequence"/>
</dbReference>
<accession>A0A2T4Z3Y1</accession>
<dbReference type="PANTHER" id="PTHR43616">
    <property type="entry name" value="GLYCEROL DEHYDROGENASE"/>
    <property type="match status" value="1"/>
</dbReference>
<dbReference type="EMBL" id="PZZP01000002">
    <property type="protein sequence ID" value="PTM56599.1"/>
    <property type="molecule type" value="Genomic_DNA"/>
</dbReference>
<protein>
    <submittedName>
        <fullName evidence="3">Iron-containing alcohol dehydrogenase-like protein</fullName>
    </submittedName>
</protein>
<evidence type="ECO:0000256" key="2">
    <source>
        <dbReference type="ARBA" id="ARBA00023002"/>
    </source>
</evidence>
<organism evidence="3 4">
    <name type="scientific">Desmospora activa DSM 45169</name>
    <dbReference type="NCBI Taxonomy" id="1121389"/>
    <lineage>
        <taxon>Bacteria</taxon>
        <taxon>Bacillati</taxon>
        <taxon>Bacillota</taxon>
        <taxon>Bacilli</taxon>
        <taxon>Bacillales</taxon>
        <taxon>Thermoactinomycetaceae</taxon>
        <taxon>Desmospora</taxon>
    </lineage>
</organism>
<dbReference type="PANTHER" id="PTHR43616:SF3">
    <property type="entry name" value="HYDROXYCARBOXYLATE DEHYDROGENASE A"/>
    <property type="match status" value="1"/>
</dbReference>
<keyword evidence="1" id="KW-0479">Metal-binding</keyword>
<keyword evidence="2" id="KW-0560">Oxidoreductase</keyword>
<reference evidence="3 4" key="1">
    <citation type="submission" date="2018-04" db="EMBL/GenBank/DDBJ databases">
        <title>Genomic Encyclopedia of Archaeal and Bacterial Type Strains, Phase II (KMG-II): from individual species to whole genera.</title>
        <authorList>
            <person name="Goeker M."/>
        </authorList>
    </citation>
    <scope>NUCLEOTIDE SEQUENCE [LARGE SCALE GENOMIC DNA]</scope>
    <source>
        <strain evidence="3 4">DSM 45169</strain>
    </source>
</reference>
<dbReference type="GO" id="GO:0046872">
    <property type="term" value="F:metal ion binding"/>
    <property type="evidence" value="ECO:0007669"/>
    <property type="project" value="UniProtKB-KW"/>
</dbReference>
<evidence type="ECO:0000313" key="3">
    <source>
        <dbReference type="EMBL" id="PTM56599.1"/>
    </source>
</evidence>
<dbReference type="Gene3D" id="1.20.1090.10">
    <property type="entry name" value="Dehydroquinate synthase-like - alpha domain"/>
    <property type="match status" value="1"/>
</dbReference>
<name>A0A2T4Z3Y1_9BACL</name>
<dbReference type="GO" id="GO:0016614">
    <property type="term" value="F:oxidoreductase activity, acting on CH-OH group of donors"/>
    <property type="evidence" value="ECO:0007669"/>
    <property type="project" value="InterPro"/>
</dbReference>
<dbReference type="SUPFAM" id="SSF56796">
    <property type="entry name" value="Dehydroquinate synthase-like"/>
    <property type="match status" value="1"/>
</dbReference>
<evidence type="ECO:0000313" key="4">
    <source>
        <dbReference type="Proteomes" id="UP000241639"/>
    </source>
</evidence>
<keyword evidence="4" id="KW-1185">Reference proteome</keyword>